<feature type="transmembrane region" description="Helical" evidence="1">
    <location>
        <begin position="145"/>
        <end position="166"/>
    </location>
</feature>
<proteinExistence type="predicted"/>
<gene>
    <name evidence="3" type="ORF">TSACC_3464</name>
</gene>
<dbReference type="Proteomes" id="UP000076023">
    <property type="component" value="Unassembled WGS sequence"/>
</dbReference>
<dbReference type="RefSeq" id="WP_075081213.1">
    <property type="nucleotide sequence ID" value="NZ_BDCO01000003.1"/>
</dbReference>
<dbReference type="Pfam" id="PF00892">
    <property type="entry name" value="EamA"/>
    <property type="match status" value="1"/>
</dbReference>
<name>A0A146GCU3_TERSA</name>
<feature type="transmembrane region" description="Helical" evidence="1">
    <location>
        <begin position="273"/>
        <end position="291"/>
    </location>
</feature>
<keyword evidence="1" id="KW-0472">Membrane</keyword>
<accession>A0A146GCU3</accession>
<feature type="domain" description="EamA" evidence="2">
    <location>
        <begin position="5"/>
        <end position="133"/>
    </location>
</feature>
<evidence type="ECO:0000256" key="1">
    <source>
        <dbReference type="SAM" id="Phobius"/>
    </source>
</evidence>
<evidence type="ECO:0000313" key="4">
    <source>
        <dbReference type="Proteomes" id="UP000076023"/>
    </source>
</evidence>
<evidence type="ECO:0000313" key="3">
    <source>
        <dbReference type="EMBL" id="GAT35399.1"/>
    </source>
</evidence>
<feature type="transmembrane region" description="Helical" evidence="1">
    <location>
        <begin position="178"/>
        <end position="196"/>
    </location>
</feature>
<comment type="caution">
    <text evidence="3">The sequence shown here is derived from an EMBL/GenBank/DDBJ whole genome shotgun (WGS) entry which is preliminary data.</text>
</comment>
<feature type="transmembrane region" description="Helical" evidence="1">
    <location>
        <begin position="119"/>
        <end position="138"/>
    </location>
</feature>
<reference evidence="4" key="1">
    <citation type="journal article" date="2017" name="Genome Announc.">
        <title>Draft Genome Sequence of Terrimicrobium sacchariphilum NM-5T, a Facultative Anaerobic Soil Bacterium of the Class Spartobacteria.</title>
        <authorList>
            <person name="Qiu Y.L."/>
            <person name="Tourlousse D.M."/>
            <person name="Matsuura N."/>
            <person name="Ohashi A."/>
            <person name="Sekiguchi Y."/>
        </authorList>
    </citation>
    <scope>NUCLEOTIDE SEQUENCE [LARGE SCALE GENOMIC DNA]</scope>
    <source>
        <strain evidence="4">NM-5</strain>
    </source>
</reference>
<dbReference type="OrthoDB" id="187159at2"/>
<dbReference type="InterPro" id="IPR037185">
    <property type="entry name" value="EmrE-like"/>
</dbReference>
<sequence length="292" mass="31126">MIHSSISLALVAALGYTLAALFLKSSLQRGANAAQVNFAANLAMGLVVQPLWFFQGPAAGPPLWQPLVCATTFFLGQIFTFAALSRGDVSVATPMMGTKIILVTAMNALVFGQAISQRWWWAAAIASISIWLLAGVAPKGKHHDVLLTALLALVSAFFFSLTDVLVQHWAAAADELEFLPTMFLWTAILSSFFYLAMDRSALKPPRAVMPSLTMGAALLGLQAGLMFLALTWSHDATGANVLYSSRSIWSVVIAWSGGHLLGLKDVEAGLPVMLSRLAGALLLFGAIILILL</sequence>
<feature type="transmembrane region" description="Helical" evidence="1">
    <location>
        <begin position="96"/>
        <end position="113"/>
    </location>
</feature>
<keyword evidence="1" id="KW-1133">Transmembrane helix</keyword>
<feature type="transmembrane region" description="Helical" evidence="1">
    <location>
        <begin position="35"/>
        <end position="52"/>
    </location>
</feature>
<organism evidence="3 4">
    <name type="scientific">Terrimicrobium sacchariphilum</name>
    <dbReference type="NCBI Taxonomy" id="690879"/>
    <lineage>
        <taxon>Bacteria</taxon>
        <taxon>Pseudomonadati</taxon>
        <taxon>Verrucomicrobiota</taxon>
        <taxon>Terrimicrobiia</taxon>
        <taxon>Terrimicrobiales</taxon>
        <taxon>Terrimicrobiaceae</taxon>
        <taxon>Terrimicrobium</taxon>
    </lineage>
</organism>
<feature type="transmembrane region" description="Helical" evidence="1">
    <location>
        <begin position="64"/>
        <end position="84"/>
    </location>
</feature>
<dbReference type="STRING" id="690879.TSACC_3464"/>
<protein>
    <recommendedName>
        <fullName evidence="2">EamA domain-containing protein</fullName>
    </recommendedName>
</protein>
<feature type="transmembrane region" description="Helical" evidence="1">
    <location>
        <begin position="6"/>
        <end position="23"/>
    </location>
</feature>
<dbReference type="EMBL" id="BDCO01000003">
    <property type="protein sequence ID" value="GAT35399.1"/>
    <property type="molecule type" value="Genomic_DNA"/>
</dbReference>
<keyword evidence="4" id="KW-1185">Reference proteome</keyword>
<feature type="transmembrane region" description="Helical" evidence="1">
    <location>
        <begin position="208"/>
        <end position="229"/>
    </location>
</feature>
<dbReference type="InterPro" id="IPR000620">
    <property type="entry name" value="EamA_dom"/>
</dbReference>
<evidence type="ECO:0000259" key="2">
    <source>
        <dbReference type="Pfam" id="PF00892"/>
    </source>
</evidence>
<dbReference type="SUPFAM" id="SSF103481">
    <property type="entry name" value="Multidrug resistance efflux transporter EmrE"/>
    <property type="match status" value="1"/>
</dbReference>
<dbReference type="GO" id="GO:0016020">
    <property type="term" value="C:membrane"/>
    <property type="evidence" value="ECO:0007669"/>
    <property type="project" value="InterPro"/>
</dbReference>
<dbReference type="InParanoid" id="A0A146GCU3"/>
<keyword evidence="1" id="KW-0812">Transmembrane</keyword>
<dbReference type="AlphaFoldDB" id="A0A146GCU3"/>